<evidence type="ECO:0000313" key="2">
    <source>
        <dbReference type="EMBL" id="CAE0728609.1"/>
    </source>
</evidence>
<organism evidence="2">
    <name type="scientific">Pseudo-nitzschia australis</name>
    <dbReference type="NCBI Taxonomy" id="44445"/>
    <lineage>
        <taxon>Eukaryota</taxon>
        <taxon>Sar</taxon>
        <taxon>Stramenopiles</taxon>
        <taxon>Ochrophyta</taxon>
        <taxon>Bacillariophyta</taxon>
        <taxon>Bacillariophyceae</taxon>
        <taxon>Bacillariophycidae</taxon>
        <taxon>Bacillariales</taxon>
        <taxon>Bacillariaceae</taxon>
        <taxon>Pseudo-nitzschia</taxon>
    </lineage>
</organism>
<sequence length="321" mass="35993">MTMESKRTHSPSNVVVTFSDSQTVSSNSKQSPNNANTNSTRQLSFDPMSSSLAKRRFSQRSFSVSSSVGYDDETTTIERAPICTAGDVEGPLSTTKSSEVTTTQKDGNNNTISANNETKLYAALPDPNKDKVSPDDFLHKLVFATCGMELEPKKAKSLNDFFVKVTDEQVAAYTITVVSACRNNDLDALKKLHSEEGQTMNCFNRFGESLLTMACRRGFEAIVEFLLHQPDVDVRISDDSGRTVLHDACWNPTPQLKICEWIAKRDPALFFIADNRGCTPFQYARPEHWDIWRQFLLDNKESLQALKADDVKSKLWKQPQN</sequence>
<feature type="compositionally biased region" description="Polar residues" evidence="1">
    <location>
        <begin position="92"/>
        <end position="113"/>
    </location>
</feature>
<proteinExistence type="predicted"/>
<dbReference type="PANTHER" id="PTHR24121:SF21">
    <property type="entry name" value="ANKYRIN REPEAT FAMILY PROTEIN"/>
    <property type="match status" value="1"/>
</dbReference>
<gene>
    <name evidence="2" type="ORF">PAUS00366_LOCUS21393</name>
</gene>
<evidence type="ECO:0000256" key="1">
    <source>
        <dbReference type="SAM" id="MobiDB-lite"/>
    </source>
</evidence>
<dbReference type="PANTHER" id="PTHR24121">
    <property type="entry name" value="NO MECHANORECEPTOR POTENTIAL C, ISOFORM D-RELATED"/>
    <property type="match status" value="1"/>
</dbReference>
<accession>A0A7S4EQE7</accession>
<dbReference type="SUPFAM" id="SSF48403">
    <property type="entry name" value="Ankyrin repeat"/>
    <property type="match status" value="1"/>
</dbReference>
<protein>
    <submittedName>
        <fullName evidence="2">Uncharacterized protein</fullName>
    </submittedName>
</protein>
<dbReference type="Gene3D" id="1.25.40.20">
    <property type="entry name" value="Ankyrin repeat-containing domain"/>
    <property type="match status" value="1"/>
</dbReference>
<feature type="region of interest" description="Disordered" evidence="1">
    <location>
        <begin position="86"/>
        <end position="113"/>
    </location>
</feature>
<dbReference type="AlphaFoldDB" id="A0A7S4EQE7"/>
<dbReference type="EMBL" id="HBIX01032479">
    <property type="protein sequence ID" value="CAE0728609.1"/>
    <property type="molecule type" value="Transcribed_RNA"/>
</dbReference>
<feature type="region of interest" description="Disordered" evidence="1">
    <location>
        <begin position="1"/>
        <end position="50"/>
    </location>
</feature>
<dbReference type="Pfam" id="PF12796">
    <property type="entry name" value="Ank_2"/>
    <property type="match status" value="1"/>
</dbReference>
<dbReference type="InterPro" id="IPR036770">
    <property type="entry name" value="Ankyrin_rpt-contain_sf"/>
</dbReference>
<dbReference type="InterPro" id="IPR002110">
    <property type="entry name" value="Ankyrin_rpt"/>
</dbReference>
<name>A0A7S4EQE7_9STRA</name>
<reference evidence="2" key="1">
    <citation type="submission" date="2021-01" db="EMBL/GenBank/DDBJ databases">
        <authorList>
            <person name="Corre E."/>
            <person name="Pelletier E."/>
            <person name="Niang G."/>
            <person name="Scheremetjew M."/>
            <person name="Finn R."/>
            <person name="Kale V."/>
            <person name="Holt S."/>
            <person name="Cochrane G."/>
            <person name="Meng A."/>
            <person name="Brown T."/>
            <person name="Cohen L."/>
        </authorList>
    </citation>
    <scope>NUCLEOTIDE SEQUENCE</scope>
    <source>
        <strain evidence="2">10249 10 AB</strain>
    </source>
</reference>
<feature type="compositionally biased region" description="Polar residues" evidence="1">
    <location>
        <begin position="10"/>
        <end position="50"/>
    </location>
</feature>